<proteinExistence type="predicted"/>
<dbReference type="GeneID" id="25905381"/>
<dbReference type="EMBL" id="KQ241886">
    <property type="protein sequence ID" value="KNC82853.1"/>
    <property type="molecule type" value="Genomic_DNA"/>
</dbReference>
<reference evidence="1 2" key="1">
    <citation type="submission" date="2011-02" db="EMBL/GenBank/DDBJ databases">
        <title>The Genome Sequence of Sphaeroforma arctica JP610.</title>
        <authorList>
            <consortium name="The Broad Institute Genome Sequencing Platform"/>
            <person name="Russ C."/>
            <person name="Cuomo C."/>
            <person name="Young S.K."/>
            <person name="Zeng Q."/>
            <person name="Gargeya S."/>
            <person name="Alvarado L."/>
            <person name="Berlin A."/>
            <person name="Chapman S.B."/>
            <person name="Chen Z."/>
            <person name="Freedman E."/>
            <person name="Gellesch M."/>
            <person name="Goldberg J."/>
            <person name="Griggs A."/>
            <person name="Gujja S."/>
            <person name="Heilman E."/>
            <person name="Heiman D."/>
            <person name="Howarth C."/>
            <person name="Mehta T."/>
            <person name="Neiman D."/>
            <person name="Pearson M."/>
            <person name="Roberts A."/>
            <person name="Saif S."/>
            <person name="Shea T."/>
            <person name="Shenoy N."/>
            <person name="Sisk P."/>
            <person name="Stolte C."/>
            <person name="Sykes S."/>
            <person name="White J."/>
            <person name="Yandava C."/>
            <person name="Burger G."/>
            <person name="Gray M.W."/>
            <person name="Holland P.W.H."/>
            <person name="King N."/>
            <person name="Lang F.B.F."/>
            <person name="Roger A.J."/>
            <person name="Ruiz-Trillo I."/>
            <person name="Haas B."/>
            <person name="Nusbaum C."/>
            <person name="Birren B."/>
        </authorList>
    </citation>
    <scope>NUCLEOTIDE SEQUENCE [LARGE SCALE GENOMIC DNA]</scope>
    <source>
        <strain evidence="1 2">JP610</strain>
    </source>
</reference>
<accession>A0A0L0G3R4</accession>
<dbReference type="AlphaFoldDB" id="A0A0L0G3R4"/>
<gene>
    <name evidence="1" type="ORF">SARC_04877</name>
</gene>
<evidence type="ECO:0000313" key="1">
    <source>
        <dbReference type="EMBL" id="KNC82853.1"/>
    </source>
</evidence>
<dbReference type="Proteomes" id="UP000054560">
    <property type="component" value="Unassembled WGS sequence"/>
</dbReference>
<protein>
    <submittedName>
        <fullName evidence="1">Uncharacterized protein</fullName>
    </submittedName>
</protein>
<sequence length="158" mass="16914">MALIGGTAGAAGMTVPEERPAEVTQYSVNQTEYLGSDNPCAAIACVAARRFLQLRGSGLLFVKNDDECMRLIGEGVVFHSRWMASDLKRTTNDLASVDEICSLEGIGVSISTDLFYAGQLENSSFGLSLVQSLRKIYAPEAASPAAYILTTSKLQTKL</sequence>
<name>A0A0L0G3R4_9EUKA</name>
<dbReference type="RefSeq" id="XP_014156755.1">
    <property type="nucleotide sequence ID" value="XM_014301280.1"/>
</dbReference>
<organism evidence="1 2">
    <name type="scientific">Sphaeroforma arctica JP610</name>
    <dbReference type="NCBI Taxonomy" id="667725"/>
    <lineage>
        <taxon>Eukaryota</taxon>
        <taxon>Ichthyosporea</taxon>
        <taxon>Ichthyophonida</taxon>
        <taxon>Sphaeroforma</taxon>
    </lineage>
</organism>
<evidence type="ECO:0000313" key="2">
    <source>
        <dbReference type="Proteomes" id="UP000054560"/>
    </source>
</evidence>
<keyword evidence="2" id="KW-1185">Reference proteome</keyword>